<feature type="non-terminal residue" evidence="1">
    <location>
        <position position="1"/>
    </location>
</feature>
<name>A0ABV0S634_9TELE</name>
<proteinExistence type="predicted"/>
<evidence type="ECO:0000313" key="2">
    <source>
        <dbReference type="Proteomes" id="UP001434883"/>
    </source>
</evidence>
<dbReference type="Proteomes" id="UP001434883">
    <property type="component" value="Unassembled WGS sequence"/>
</dbReference>
<keyword evidence="2" id="KW-1185">Reference proteome</keyword>
<sequence>ALLASFATTGEKTVAAVMSPKNKTVSSYKTVLSSLHVQAFLKKDDSVGYRVMVQTEDHAVTFIQQPDGLMSMVLKRLSSQLIMLQAWIAHLWKLFYDARKPRNQVKNDISIENLSRDEFNLQKMMVMVTSSGKVRD</sequence>
<organism evidence="1 2">
    <name type="scientific">Xenoophorus captivus</name>
    <dbReference type="NCBI Taxonomy" id="1517983"/>
    <lineage>
        <taxon>Eukaryota</taxon>
        <taxon>Metazoa</taxon>
        <taxon>Chordata</taxon>
        <taxon>Craniata</taxon>
        <taxon>Vertebrata</taxon>
        <taxon>Euteleostomi</taxon>
        <taxon>Actinopterygii</taxon>
        <taxon>Neopterygii</taxon>
        <taxon>Teleostei</taxon>
        <taxon>Neoteleostei</taxon>
        <taxon>Acanthomorphata</taxon>
        <taxon>Ovalentaria</taxon>
        <taxon>Atherinomorphae</taxon>
        <taxon>Cyprinodontiformes</taxon>
        <taxon>Goodeidae</taxon>
        <taxon>Xenoophorus</taxon>
    </lineage>
</organism>
<accession>A0ABV0S634</accession>
<reference evidence="1 2" key="1">
    <citation type="submission" date="2021-06" db="EMBL/GenBank/DDBJ databases">
        <authorList>
            <person name="Palmer J.M."/>
        </authorList>
    </citation>
    <scope>NUCLEOTIDE SEQUENCE [LARGE SCALE GENOMIC DNA]</scope>
    <source>
        <strain evidence="1 2">XC_2019</strain>
        <tissue evidence="1">Muscle</tissue>
    </source>
</reference>
<comment type="caution">
    <text evidence="1">The sequence shown here is derived from an EMBL/GenBank/DDBJ whole genome shotgun (WGS) entry which is preliminary data.</text>
</comment>
<protein>
    <submittedName>
        <fullName evidence="1">Uncharacterized protein</fullName>
    </submittedName>
</protein>
<dbReference type="PANTHER" id="PTHR21573:SF0">
    <property type="entry name" value="ER MEMBRANE PROTEIN COMPLEX SUBUNIT 1"/>
    <property type="match status" value="1"/>
</dbReference>
<dbReference type="EMBL" id="JAHRIN010068984">
    <property type="protein sequence ID" value="MEQ2215851.1"/>
    <property type="molecule type" value="Genomic_DNA"/>
</dbReference>
<dbReference type="InterPro" id="IPR026895">
    <property type="entry name" value="EMC1"/>
</dbReference>
<evidence type="ECO:0000313" key="1">
    <source>
        <dbReference type="EMBL" id="MEQ2215851.1"/>
    </source>
</evidence>
<dbReference type="PANTHER" id="PTHR21573">
    <property type="entry name" value="ER MEMBRANE PROTEIN COMPLEX SUBUNIT 1"/>
    <property type="match status" value="1"/>
</dbReference>
<gene>
    <name evidence="1" type="ORF">XENOCAPTIV_006833</name>
</gene>